<comment type="caution">
    <text evidence="1">The sequence shown here is derived from an EMBL/GenBank/DDBJ whole genome shotgun (WGS) entry which is preliminary data.</text>
</comment>
<dbReference type="InterPro" id="IPR025358">
    <property type="entry name" value="DUF4262"/>
</dbReference>
<dbReference type="RefSeq" id="WP_337091561.1">
    <property type="nucleotide sequence ID" value="NZ_JAPYKO010000002.1"/>
</dbReference>
<proteinExistence type="predicted"/>
<protein>
    <submittedName>
        <fullName evidence="1">DUF4262 domain-containing protein</fullName>
    </submittedName>
</protein>
<dbReference type="Proteomes" id="UP001366503">
    <property type="component" value="Unassembled WGS sequence"/>
</dbReference>
<organism evidence="1 2">
    <name type="scientific">Mesorhizobium argentiipisi</name>
    <dbReference type="NCBI Taxonomy" id="3015175"/>
    <lineage>
        <taxon>Bacteria</taxon>
        <taxon>Pseudomonadati</taxon>
        <taxon>Pseudomonadota</taxon>
        <taxon>Alphaproteobacteria</taxon>
        <taxon>Hyphomicrobiales</taxon>
        <taxon>Phyllobacteriaceae</taxon>
        <taxon>Mesorhizobium</taxon>
    </lineage>
</organism>
<dbReference type="EMBL" id="JAPYKO010000002">
    <property type="protein sequence ID" value="MEI9401257.1"/>
    <property type="molecule type" value="Genomic_DNA"/>
</dbReference>
<evidence type="ECO:0000313" key="1">
    <source>
        <dbReference type="EMBL" id="MEI9401257.1"/>
    </source>
</evidence>
<keyword evidence="2" id="KW-1185">Reference proteome</keyword>
<sequence length="159" mass="18165">MPNRGAKDAEEAKALADIEEYGCHILYVLEEDEHPPFAYSVGIEHNFGVPELVVIGLKPELSLIIINEYCRRVRGGESFRVGERASGFLGGGFDCQFGAVHPDHYPEYFGWDIWFYDGPDFRILQLIFPTTSGVWPWDAEADDWLRKRQRLLDQPPLPP</sequence>
<evidence type="ECO:0000313" key="2">
    <source>
        <dbReference type="Proteomes" id="UP001366503"/>
    </source>
</evidence>
<reference evidence="1 2" key="1">
    <citation type="submission" date="2022-12" db="EMBL/GenBank/DDBJ databases">
        <authorList>
            <person name="Muema E."/>
        </authorList>
    </citation>
    <scope>NUCLEOTIDE SEQUENCE [LARGE SCALE GENOMIC DNA]</scope>
    <source>
        <strain evidence="2">1330</strain>
    </source>
</reference>
<name>A0ABU8K777_9HYPH</name>
<dbReference type="Pfam" id="PF14081">
    <property type="entry name" value="DUF4262"/>
    <property type="match status" value="1"/>
</dbReference>
<gene>
    <name evidence="1" type="ORF">O7A05_03505</name>
</gene>
<accession>A0ABU8K777</accession>